<keyword evidence="4 8" id="KW-1133">Transmembrane helix</keyword>
<evidence type="ECO:0000313" key="11">
    <source>
        <dbReference type="Proteomes" id="UP001465755"/>
    </source>
</evidence>
<feature type="transmembrane region" description="Helical" evidence="8">
    <location>
        <begin position="352"/>
        <end position="374"/>
    </location>
</feature>
<evidence type="ECO:0000256" key="7">
    <source>
        <dbReference type="SAM" id="MobiDB-lite"/>
    </source>
</evidence>
<sequence>MGGQMGPLLGSHIAVVQQEHDASSLRPEALSFGRTSHPICDASRPYKVLRGSPCPELQFLSEPQRRLRTSYSKPLSAKFRPGSLQSLQPPGSSENPEASYLHQLRHLSRVETAAYPATWTTQQKELPMDSEHKAKTLPLWTFYFPHMRCFHLSWVGFFVAFLSAYAAAPLVDIIRDDLNLRQRQINEAGVVTTAGTVFARILMGNICDWYGPRYGFAVFLCITASFVSAMASVVTAPAFIIVRLLIGFGLATFVSNQYWTSVLFTPSLVGIANAVAGGWGNAGGGATQIIMPYLTLAIGHHHPLHNAWRIAFFIPAICHIIMALLILFFGQDLPDGNFAELQKSGRKQKSKMGMHSLYILMNYRLWFLGAIYAYSFGVELALDNALAPYYTNNFGWSITRAGNLAAIFGLMNFISRPLGGVLSDVCARYYGMRGRLWALFFTLGVGGMGTAVMGTQHLNGNTTLGLMVVAGWFLEMTCGTTYAVVPFVSRRNLGVVCGLVSAGGAIGGVINQAIFFLNGTIPVYDGLKWMGVVTCGIAILCVPTLYWPMWGGMFMPARQGKTEEDYYFGEYTPSEREQGLHMASSAFAFESRSQRGIIRLKKEGTPHGMTAGKGDDVAHV</sequence>
<feature type="transmembrane region" description="Helical" evidence="8">
    <location>
        <begin position="152"/>
        <end position="173"/>
    </location>
</feature>
<evidence type="ECO:0000256" key="4">
    <source>
        <dbReference type="ARBA" id="ARBA00022989"/>
    </source>
</evidence>
<keyword evidence="11" id="KW-1185">Reference proteome</keyword>
<feature type="compositionally biased region" description="Polar residues" evidence="7">
    <location>
        <begin position="83"/>
        <end position="96"/>
    </location>
</feature>
<dbReference type="PANTHER" id="PTHR23515">
    <property type="entry name" value="HIGH-AFFINITY NITRATE TRANSPORTER 2.3"/>
    <property type="match status" value="1"/>
</dbReference>
<evidence type="ECO:0000256" key="1">
    <source>
        <dbReference type="ARBA" id="ARBA00004141"/>
    </source>
</evidence>
<dbReference type="InterPro" id="IPR044772">
    <property type="entry name" value="NO3_transporter"/>
</dbReference>
<feature type="transmembrane region" description="Helical" evidence="8">
    <location>
        <begin position="310"/>
        <end position="331"/>
    </location>
</feature>
<dbReference type="GO" id="GO:0042128">
    <property type="term" value="P:nitrate assimilation"/>
    <property type="evidence" value="ECO:0007669"/>
    <property type="project" value="UniProtKB-KW"/>
</dbReference>
<dbReference type="PROSITE" id="PS50850">
    <property type="entry name" value="MFS"/>
    <property type="match status" value="1"/>
</dbReference>
<dbReference type="InterPro" id="IPR036259">
    <property type="entry name" value="MFS_trans_sf"/>
</dbReference>
<dbReference type="GO" id="GO:0016020">
    <property type="term" value="C:membrane"/>
    <property type="evidence" value="ECO:0007669"/>
    <property type="project" value="UniProtKB-SubCell"/>
</dbReference>
<evidence type="ECO:0000256" key="6">
    <source>
        <dbReference type="ARBA" id="ARBA00023136"/>
    </source>
</evidence>
<comment type="caution">
    <text evidence="10">The sequence shown here is derived from an EMBL/GenBank/DDBJ whole genome shotgun (WGS) entry which is preliminary data.</text>
</comment>
<feature type="transmembrane region" description="Helical" evidence="8">
    <location>
        <begin position="464"/>
        <end position="485"/>
    </location>
</feature>
<name>A0AAW1PMG3_9CHLO</name>
<feature type="transmembrane region" description="Helical" evidence="8">
    <location>
        <begin position="240"/>
        <end position="259"/>
    </location>
</feature>
<dbReference type="InterPro" id="IPR020846">
    <property type="entry name" value="MFS_dom"/>
</dbReference>
<dbReference type="AlphaFoldDB" id="A0AAW1PMG3"/>
<keyword evidence="6 8" id="KW-0472">Membrane</keyword>
<evidence type="ECO:0000256" key="2">
    <source>
        <dbReference type="ARBA" id="ARBA00008432"/>
    </source>
</evidence>
<feature type="region of interest" description="Disordered" evidence="7">
    <location>
        <begin position="76"/>
        <end position="98"/>
    </location>
</feature>
<dbReference type="EMBL" id="JALJOQ010000018">
    <property type="protein sequence ID" value="KAK9809615.1"/>
    <property type="molecule type" value="Genomic_DNA"/>
</dbReference>
<evidence type="ECO:0000256" key="8">
    <source>
        <dbReference type="SAM" id="Phobius"/>
    </source>
</evidence>
<dbReference type="Pfam" id="PF07690">
    <property type="entry name" value="MFS_1"/>
    <property type="match status" value="1"/>
</dbReference>
<accession>A0AAW1PMG3</accession>
<comment type="similarity">
    <text evidence="2">Belongs to the major facilitator superfamily. Nitrate/nitrite porter (TC 2.A.1.8) family.</text>
</comment>
<dbReference type="InterPro" id="IPR011701">
    <property type="entry name" value="MFS"/>
</dbReference>
<feature type="transmembrane region" description="Helical" evidence="8">
    <location>
        <begin position="214"/>
        <end position="233"/>
    </location>
</feature>
<evidence type="ECO:0000256" key="5">
    <source>
        <dbReference type="ARBA" id="ARBA00023063"/>
    </source>
</evidence>
<feature type="transmembrane region" description="Helical" evidence="8">
    <location>
        <begin position="529"/>
        <end position="549"/>
    </location>
</feature>
<dbReference type="SUPFAM" id="SSF103473">
    <property type="entry name" value="MFS general substrate transporter"/>
    <property type="match status" value="1"/>
</dbReference>
<evidence type="ECO:0000256" key="3">
    <source>
        <dbReference type="ARBA" id="ARBA00022692"/>
    </source>
</evidence>
<organism evidence="10 11">
    <name type="scientific">Symbiochloris irregularis</name>
    <dbReference type="NCBI Taxonomy" id="706552"/>
    <lineage>
        <taxon>Eukaryota</taxon>
        <taxon>Viridiplantae</taxon>
        <taxon>Chlorophyta</taxon>
        <taxon>core chlorophytes</taxon>
        <taxon>Trebouxiophyceae</taxon>
        <taxon>Trebouxiales</taxon>
        <taxon>Trebouxiaceae</taxon>
        <taxon>Symbiochloris</taxon>
    </lineage>
</organism>
<feature type="transmembrane region" description="Helical" evidence="8">
    <location>
        <begin position="436"/>
        <end position="458"/>
    </location>
</feature>
<feature type="domain" description="Major facilitator superfamily (MFS) profile" evidence="9">
    <location>
        <begin position="149"/>
        <end position="546"/>
    </location>
</feature>
<feature type="transmembrane region" description="Helical" evidence="8">
    <location>
        <begin position="492"/>
        <end position="517"/>
    </location>
</feature>
<gene>
    <name evidence="10" type="ORF">WJX73_007601</name>
</gene>
<dbReference type="GO" id="GO:0015112">
    <property type="term" value="F:nitrate transmembrane transporter activity"/>
    <property type="evidence" value="ECO:0007669"/>
    <property type="project" value="InterPro"/>
</dbReference>
<feature type="transmembrane region" description="Helical" evidence="8">
    <location>
        <begin position="394"/>
        <end position="415"/>
    </location>
</feature>
<protein>
    <recommendedName>
        <fullName evidence="9">Major facilitator superfamily (MFS) profile domain-containing protein</fullName>
    </recommendedName>
</protein>
<keyword evidence="5" id="KW-0534">Nitrate assimilation</keyword>
<comment type="subcellular location">
    <subcellularLocation>
        <location evidence="1">Membrane</location>
        <topology evidence="1">Multi-pass membrane protein</topology>
    </subcellularLocation>
</comment>
<dbReference type="Gene3D" id="1.20.1250.20">
    <property type="entry name" value="MFS general substrate transporter like domains"/>
    <property type="match status" value="2"/>
</dbReference>
<dbReference type="CDD" id="cd17341">
    <property type="entry name" value="MFS_NRT2_like"/>
    <property type="match status" value="1"/>
</dbReference>
<proteinExistence type="inferred from homology"/>
<reference evidence="10 11" key="1">
    <citation type="journal article" date="2024" name="Nat. Commun.">
        <title>Phylogenomics reveals the evolutionary origins of lichenization in chlorophyte algae.</title>
        <authorList>
            <person name="Puginier C."/>
            <person name="Libourel C."/>
            <person name="Otte J."/>
            <person name="Skaloud P."/>
            <person name="Haon M."/>
            <person name="Grisel S."/>
            <person name="Petersen M."/>
            <person name="Berrin J.G."/>
            <person name="Delaux P.M."/>
            <person name="Dal Grande F."/>
            <person name="Keller J."/>
        </authorList>
    </citation>
    <scope>NUCLEOTIDE SEQUENCE [LARGE SCALE GENOMIC DNA]</scope>
    <source>
        <strain evidence="10 11">SAG 2036</strain>
    </source>
</reference>
<evidence type="ECO:0000259" key="9">
    <source>
        <dbReference type="PROSITE" id="PS50850"/>
    </source>
</evidence>
<evidence type="ECO:0000313" key="10">
    <source>
        <dbReference type="EMBL" id="KAK9809615.1"/>
    </source>
</evidence>
<keyword evidence="3 8" id="KW-0812">Transmembrane</keyword>
<dbReference type="Proteomes" id="UP001465755">
    <property type="component" value="Unassembled WGS sequence"/>
</dbReference>